<dbReference type="EMBL" id="FP929072">
    <property type="protein sequence ID" value="CBX91751.1"/>
    <property type="molecule type" value="Genomic_DNA"/>
</dbReference>
<name>E4ZKF6_LEPMJ</name>
<proteinExistence type="predicted"/>
<dbReference type="VEuPathDB" id="FungiDB:LEMA_uP072590.1"/>
<dbReference type="HOGENOM" id="CLU_2886229_0_0_1"/>
<gene>
    <name evidence="1" type="ORF">LEMA_uP072590.1</name>
</gene>
<dbReference type="AlphaFoldDB" id="E4ZKF6"/>
<keyword evidence="2" id="KW-1185">Reference proteome</keyword>
<sequence length="63" mass="7147">MPTTPTTGTRQACPVSESAAKRRKMLDEVGRYCTYMHSWVVLLEWVLRARLAEIVFGADTRCS</sequence>
<protein>
    <submittedName>
        <fullName evidence="1">Predicted protein</fullName>
    </submittedName>
</protein>
<dbReference type="InParanoid" id="E4ZKF6"/>
<dbReference type="Proteomes" id="UP000002668">
    <property type="component" value="Genome"/>
</dbReference>
<organism evidence="2">
    <name type="scientific">Leptosphaeria maculans (strain JN3 / isolate v23.1.3 / race Av1-4-5-6-7-8)</name>
    <name type="common">Blackleg fungus</name>
    <name type="synonym">Phoma lingam</name>
    <dbReference type="NCBI Taxonomy" id="985895"/>
    <lineage>
        <taxon>Eukaryota</taxon>
        <taxon>Fungi</taxon>
        <taxon>Dikarya</taxon>
        <taxon>Ascomycota</taxon>
        <taxon>Pezizomycotina</taxon>
        <taxon>Dothideomycetes</taxon>
        <taxon>Pleosporomycetidae</taxon>
        <taxon>Pleosporales</taxon>
        <taxon>Pleosporineae</taxon>
        <taxon>Leptosphaeriaceae</taxon>
        <taxon>Plenodomus</taxon>
        <taxon>Plenodomus lingam/Leptosphaeria maculans species complex</taxon>
    </lineage>
</organism>
<evidence type="ECO:0000313" key="1">
    <source>
        <dbReference type="EMBL" id="CBX91751.1"/>
    </source>
</evidence>
<evidence type="ECO:0000313" key="2">
    <source>
        <dbReference type="Proteomes" id="UP000002668"/>
    </source>
</evidence>
<reference evidence="2" key="1">
    <citation type="journal article" date="2011" name="Nat. Commun.">
        <title>Effector diversification within compartments of the Leptosphaeria maculans genome affected by Repeat-Induced Point mutations.</title>
        <authorList>
            <person name="Rouxel T."/>
            <person name="Grandaubert J."/>
            <person name="Hane J.K."/>
            <person name="Hoede C."/>
            <person name="van de Wouw A.P."/>
            <person name="Couloux A."/>
            <person name="Dominguez V."/>
            <person name="Anthouard V."/>
            <person name="Bally P."/>
            <person name="Bourras S."/>
            <person name="Cozijnsen A.J."/>
            <person name="Ciuffetti L.M."/>
            <person name="Degrave A."/>
            <person name="Dilmaghani A."/>
            <person name="Duret L."/>
            <person name="Fudal I."/>
            <person name="Goodwin S.B."/>
            <person name="Gout L."/>
            <person name="Glaser N."/>
            <person name="Linglin J."/>
            <person name="Kema G.H.J."/>
            <person name="Lapalu N."/>
            <person name="Lawrence C.B."/>
            <person name="May K."/>
            <person name="Meyer M."/>
            <person name="Ollivier B."/>
            <person name="Poulain J."/>
            <person name="Schoch C.L."/>
            <person name="Simon A."/>
            <person name="Spatafora J.W."/>
            <person name="Stachowiak A."/>
            <person name="Turgeon B.G."/>
            <person name="Tyler B.M."/>
            <person name="Vincent D."/>
            <person name="Weissenbach J."/>
            <person name="Amselem J."/>
            <person name="Quesneville H."/>
            <person name="Oliver R.P."/>
            <person name="Wincker P."/>
            <person name="Balesdent M.-H."/>
            <person name="Howlett B.J."/>
        </authorList>
    </citation>
    <scope>NUCLEOTIDE SEQUENCE [LARGE SCALE GENOMIC DNA]</scope>
    <source>
        <strain evidence="2">JN3 / isolate v23.1.3 / race Av1-4-5-6-7-8</strain>
    </source>
</reference>
<accession>E4ZKF6</accession>